<dbReference type="InterPro" id="IPR012334">
    <property type="entry name" value="Pectin_lyas_fold"/>
</dbReference>
<reference evidence="1" key="1">
    <citation type="submission" date="2020-11" db="EMBL/GenBank/DDBJ databases">
        <title>Agrobacterium vitis strain K377 genome.</title>
        <authorList>
            <person name="Xi H."/>
        </authorList>
    </citation>
    <scope>NUCLEOTIDE SEQUENCE</scope>
    <source>
        <strain evidence="1">K377</strain>
    </source>
</reference>
<sequence length="592" mass="60978">MSKVQSKDAFLYDLNGDAGELKIALREAMDLGSAAELDATEFASAGQGGKADTAIQPDDLVTETVDGLMTAADKLKLNGVAAGATQNAADAALRDRTTHTGEQAMATITGLVAALAAKATPADISAAISSLVNSSPAALDTLNELATALGNDPNFATTTATALGNRLRVDTAAQGLDATQKSNGRANLDVPAKSEALTVDTASAPLALNILKLLPLGYVNPEWWGFSASAAASANTTALTNALAENEKVDPPRGLFKLATFTHVLAEGADCVIDGGGAHASIFNFGSDNGAEIQISAAASQMQADKTLIQVTGLSFQTELSSGAGVGLHINYPDSLAGTDAGSSVRRILRDLSFSGRLADAKYWGSGLKITNGSYFDLENIYGSGPESGVGGTLVNVLGNKNSVDNTFRNLRGRNLSILANVAGRFEGLTFDNPIAVDCSNGLKWYATLDSGETAQPWCRVSGGHFNVTGRAMDFDNVTQIKVQGTVIYLSANNAMGIYANRSAATEGVANNSFTEIEVQNKGSFTGQAGIQLGQYTGNSIISNNRVTGMNNGIVLLTNSNGNIGSSNLSTSTGSNGLVNNGTNNNVSVTVL</sequence>
<dbReference type="AlphaFoldDB" id="A0AAE2USA0"/>
<dbReference type="SUPFAM" id="SSF51126">
    <property type="entry name" value="Pectin lyase-like"/>
    <property type="match status" value="1"/>
</dbReference>
<evidence type="ECO:0000313" key="1">
    <source>
        <dbReference type="EMBL" id="MBF2715743.1"/>
    </source>
</evidence>
<evidence type="ECO:0000313" key="2">
    <source>
        <dbReference type="Proteomes" id="UP000655037"/>
    </source>
</evidence>
<dbReference type="EMBL" id="JACXXJ020000005">
    <property type="protein sequence ID" value="MBF2715743.1"/>
    <property type="molecule type" value="Genomic_DNA"/>
</dbReference>
<dbReference type="Proteomes" id="UP000655037">
    <property type="component" value="Unassembled WGS sequence"/>
</dbReference>
<dbReference type="RefSeq" id="WP_194417391.1">
    <property type="nucleotide sequence ID" value="NZ_JACXXJ020000005.1"/>
</dbReference>
<dbReference type="Gene3D" id="2.160.20.10">
    <property type="entry name" value="Single-stranded right-handed beta-helix, Pectin lyase-like"/>
    <property type="match status" value="1"/>
</dbReference>
<accession>A0AAE2USA0</accession>
<dbReference type="InterPro" id="IPR011050">
    <property type="entry name" value="Pectin_lyase_fold/virulence"/>
</dbReference>
<comment type="caution">
    <text evidence="1">The sequence shown here is derived from an EMBL/GenBank/DDBJ whole genome shotgun (WGS) entry which is preliminary data.</text>
</comment>
<gene>
    <name evidence="1" type="ORF">IEI95_016105</name>
</gene>
<organism evidence="1 2">
    <name type="scientific">Agrobacterium vitis</name>
    <name type="common">Rhizobium vitis</name>
    <dbReference type="NCBI Taxonomy" id="373"/>
    <lineage>
        <taxon>Bacteria</taxon>
        <taxon>Pseudomonadati</taxon>
        <taxon>Pseudomonadota</taxon>
        <taxon>Alphaproteobacteria</taxon>
        <taxon>Hyphomicrobiales</taxon>
        <taxon>Rhizobiaceae</taxon>
        <taxon>Rhizobium/Agrobacterium group</taxon>
        <taxon>Agrobacterium</taxon>
    </lineage>
</organism>
<name>A0AAE2USA0_AGRVI</name>
<proteinExistence type="predicted"/>
<protein>
    <submittedName>
        <fullName evidence="1">Uncharacterized protein</fullName>
    </submittedName>
</protein>